<gene>
    <name evidence="1" type="ORF">NJQ99_10275</name>
</gene>
<dbReference type="SUPFAM" id="SSF48452">
    <property type="entry name" value="TPR-like"/>
    <property type="match status" value="1"/>
</dbReference>
<sequence>MTHTPAPGANEAQSRPPQAPIMAMVALAGALTSAGRGGDALTLLRCAVRLDPDNPVVTRRLAIALMDEGRADVALTVLDQMVEQGLSTRADTAAFYTLRARILRRLGRNEEADGAFLLATRLAKAG</sequence>
<dbReference type="Proteomes" id="UP001055804">
    <property type="component" value="Unassembled WGS sequence"/>
</dbReference>
<name>A0A9J6PL74_9PROT</name>
<reference evidence="1" key="1">
    <citation type="submission" date="2022-06" db="EMBL/GenBank/DDBJ databases">
        <title>Isolation and Genomics of Futiania mangrovii gen. nov., sp. nov., a Rare and Metabolically-versatile member in the Class Alphaproteobacteria.</title>
        <authorList>
            <person name="Liu L."/>
            <person name="Huang W.-C."/>
            <person name="Pan J."/>
            <person name="Li J."/>
            <person name="Huang Y."/>
            <person name="Du H."/>
            <person name="Liu Y."/>
            <person name="Li M."/>
        </authorList>
    </citation>
    <scope>NUCLEOTIDE SEQUENCE</scope>
    <source>
        <strain evidence="1">FT118</strain>
    </source>
</reference>
<evidence type="ECO:0000313" key="2">
    <source>
        <dbReference type="Proteomes" id="UP001055804"/>
    </source>
</evidence>
<dbReference type="EMBL" id="JAMZFT010000002">
    <property type="protein sequence ID" value="MCP1336794.1"/>
    <property type="molecule type" value="Genomic_DNA"/>
</dbReference>
<keyword evidence="2" id="KW-1185">Reference proteome</keyword>
<protein>
    <submittedName>
        <fullName evidence="1">Tetratricopeptide repeat protein</fullName>
    </submittedName>
</protein>
<organism evidence="1 2">
    <name type="scientific">Futiania mangrovi</name>
    <dbReference type="NCBI Taxonomy" id="2959716"/>
    <lineage>
        <taxon>Bacteria</taxon>
        <taxon>Pseudomonadati</taxon>
        <taxon>Pseudomonadota</taxon>
        <taxon>Alphaproteobacteria</taxon>
        <taxon>Futianiales</taxon>
        <taxon>Futianiaceae</taxon>
        <taxon>Futiania</taxon>
    </lineage>
</organism>
<dbReference type="AlphaFoldDB" id="A0A9J6PL74"/>
<dbReference type="RefSeq" id="WP_269332740.1">
    <property type="nucleotide sequence ID" value="NZ_JAMZFT010000002.1"/>
</dbReference>
<dbReference type="Pfam" id="PF14559">
    <property type="entry name" value="TPR_19"/>
    <property type="match status" value="1"/>
</dbReference>
<dbReference type="InterPro" id="IPR011990">
    <property type="entry name" value="TPR-like_helical_dom_sf"/>
</dbReference>
<evidence type="ECO:0000313" key="1">
    <source>
        <dbReference type="EMBL" id="MCP1336794.1"/>
    </source>
</evidence>
<comment type="caution">
    <text evidence="1">The sequence shown here is derived from an EMBL/GenBank/DDBJ whole genome shotgun (WGS) entry which is preliminary data.</text>
</comment>
<accession>A0A9J6PL74</accession>
<dbReference type="Gene3D" id="1.25.40.10">
    <property type="entry name" value="Tetratricopeptide repeat domain"/>
    <property type="match status" value="1"/>
</dbReference>
<proteinExistence type="predicted"/>